<feature type="non-terminal residue" evidence="2">
    <location>
        <position position="120"/>
    </location>
</feature>
<dbReference type="EMBL" id="CADCWE010000113">
    <property type="protein sequence ID" value="CAA9539913.1"/>
    <property type="molecule type" value="Genomic_DNA"/>
</dbReference>
<accession>A0A6J4U6F7</accession>
<feature type="compositionally biased region" description="Basic residues" evidence="1">
    <location>
        <begin position="1"/>
        <end position="15"/>
    </location>
</feature>
<evidence type="ECO:0000313" key="2">
    <source>
        <dbReference type="EMBL" id="CAA9539913.1"/>
    </source>
</evidence>
<name>A0A6J4U6F7_9BACT</name>
<feature type="region of interest" description="Disordered" evidence="1">
    <location>
        <begin position="1"/>
        <end position="84"/>
    </location>
</feature>
<gene>
    <name evidence="2" type="ORF">AVDCRST_MAG73-1815</name>
</gene>
<evidence type="ECO:0000256" key="1">
    <source>
        <dbReference type="SAM" id="MobiDB-lite"/>
    </source>
</evidence>
<organism evidence="2">
    <name type="scientific">uncultured Thermomicrobiales bacterium</name>
    <dbReference type="NCBI Taxonomy" id="1645740"/>
    <lineage>
        <taxon>Bacteria</taxon>
        <taxon>Pseudomonadati</taxon>
        <taxon>Thermomicrobiota</taxon>
        <taxon>Thermomicrobia</taxon>
        <taxon>Thermomicrobiales</taxon>
        <taxon>environmental samples</taxon>
    </lineage>
</organism>
<sequence>GDRHRRCRAARRHRPAGSGHLQPPAAAPRPGPLAPGVDLRSPASQGATGPGGRRPGSLVGRIAGRSGLDHGGQVDGLRRGTVGSGAVAGPCRKAGKFHYAPGVLAPIRVEATPLDARRVL</sequence>
<protein>
    <submittedName>
        <fullName evidence="2">Uncharacterized protein</fullName>
    </submittedName>
</protein>
<reference evidence="2" key="1">
    <citation type="submission" date="2020-02" db="EMBL/GenBank/DDBJ databases">
        <authorList>
            <person name="Meier V. D."/>
        </authorList>
    </citation>
    <scope>NUCLEOTIDE SEQUENCE</scope>
    <source>
        <strain evidence="2">AVDCRST_MAG73</strain>
    </source>
</reference>
<dbReference type="AlphaFoldDB" id="A0A6J4U6F7"/>
<feature type="non-terminal residue" evidence="2">
    <location>
        <position position="1"/>
    </location>
</feature>
<proteinExistence type="predicted"/>